<dbReference type="InterPro" id="IPR023393">
    <property type="entry name" value="START-like_dom_sf"/>
</dbReference>
<comment type="caution">
    <text evidence="1">The sequence shown here is derived from an EMBL/GenBank/DDBJ whole genome shotgun (WGS) entry which is preliminary data.</text>
</comment>
<dbReference type="InterPro" id="IPR019587">
    <property type="entry name" value="Polyketide_cyclase/dehydratase"/>
</dbReference>
<dbReference type="RefSeq" id="WP_235177084.1">
    <property type="nucleotide sequence ID" value="NZ_JAKFFV010000003.1"/>
</dbReference>
<sequence length="177" mass="19932">MKIILTILAVIVGLVVLLLVVALFVKNEYEVRREISINRPKGRVYDYIKFLKNQDNYSKWVMADPGMKKTYAGVDGTVGFKYAWYSKDKNVGAGEQEIMKLAEGELVNIEVRFVRPFEGVGLATMTTTPVADDQTRVSWGMTGKSKYPMNITNLFIDGILGKDLESSLKNLKTILEK</sequence>
<name>A0A9X1Q9Q9_9BACT</name>
<evidence type="ECO:0000313" key="1">
    <source>
        <dbReference type="EMBL" id="MCF2497745.1"/>
    </source>
</evidence>
<dbReference type="CDD" id="cd07818">
    <property type="entry name" value="SRPBCC_1"/>
    <property type="match status" value="1"/>
</dbReference>
<dbReference type="Pfam" id="PF10604">
    <property type="entry name" value="Polyketide_cyc2"/>
    <property type="match status" value="1"/>
</dbReference>
<dbReference type="EMBL" id="JAKFFV010000003">
    <property type="protein sequence ID" value="MCF2497745.1"/>
    <property type="molecule type" value="Genomic_DNA"/>
</dbReference>
<organism evidence="1 2">
    <name type="scientific">Dyadobacter chenhuakuii</name>
    <dbReference type="NCBI Taxonomy" id="2909339"/>
    <lineage>
        <taxon>Bacteria</taxon>
        <taxon>Pseudomonadati</taxon>
        <taxon>Bacteroidota</taxon>
        <taxon>Cytophagia</taxon>
        <taxon>Cytophagales</taxon>
        <taxon>Spirosomataceae</taxon>
        <taxon>Dyadobacter</taxon>
    </lineage>
</organism>
<evidence type="ECO:0000313" key="2">
    <source>
        <dbReference type="Proteomes" id="UP001139411"/>
    </source>
</evidence>
<proteinExistence type="predicted"/>
<dbReference type="AlphaFoldDB" id="A0A9X1Q9Q9"/>
<gene>
    <name evidence="1" type="ORF">L0661_05480</name>
</gene>
<accession>A0A9X1Q9Q9</accession>
<dbReference type="Gene3D" id="3.30.530.20">
    <property type="match status" value="1"/>
</dbReference>
<dbReference type="Proteomes" id="UP001139411">
    <property type="component" value="Unassembled WGS sequence"/>
</dbReference>
<dbReference type="SUPFAM" id="SSF55961">
    <property type="entry name" value="Bet v1-like"/>
    <property type="match status" value="1"/>
</dbReference>
<reference evidence="1" key="1">
    <citation type="submission" date="2022-01" db="EMBL/GenBank/DDBJ databases">
        <title>Novel species in genus Dyadobacter.</title>
        <authorList>
            <person name="Ma C."/>
        </authorList>
    </citation>
    <scope>NUCLEOTIDE SEQUENCE</scope>
    <source>
        <strain evidence="1">CY357</strain>
    </source>
</reference>
<protein>
    <submittedName>
        <fullName evidence="1">SRPBCC family protein</fullName>
    </submittedName>
</protein>